<dbReference type="GO" id="GO:0022857">
    <property type="term" value="F:transmembrane transporter activity"/>
    <property type="evidence" value="ECO:0007669"/>
    <property type="project" value="InterPro"/>
</dbReference>
<dbReference type="InterPro" id="IPR011701">
    <property type="entry name" value="MFS"/>
</dbReference>
<dbReference type="PANTHER" id="PTHR23507">
    <property type="entry name" value="ZGC:174356"/>
    <property type="match status" value="1"/>
</dbReference>
<evidence type="ECO:0000313" key="7">
    <source>
        <dbReference type="Proteomes" id="UP000192596"/>
    </source>
</evidence>
<keyword evidence="4 5" id="KW-0472">Membrane</keyword>
<feature type="transmembrane region" description="Helical" evidence="5">
    <location>
        <begin position="291"/>
        <end position="310"/>
    </location>
</feature>
<feature type="transmembrane region" description="Helical" evidence="5">
    <location>
        <begin position="102"/>
        <end position="121"/>
    </location>
</feature>
<feature type="transmembrane region" description="Helical" evidence="5">
    <location>
        <begin position="330"/>
        <end position="352"/>
    </location>
</feature>
<evidence type="ECO:0000313" key="6">
    <source>
        <dbReference type="EMBL" id="OQO06533.1"/>
    </source>
</evidence>
<dbReference type="EMBL" id="NAJO01000016">
    <property type="protein sequence ID" value="OQO06533.1"/>
    <property type="molecule type" value="Genomic_DNA"/>
</dbReference>
<protein>
    <recommendedName>
        <fullName evidence="8">Major facilitator superfamily (MFS) profile domain-containing protein</fullName>
    </recommendedName>
</protein>
<feature type="transmembrane region" description="Helical" evidence="5">
    <location>
        <begin position="447"/>
        <end position="468"/>
    </location>
</feature>
<reference evidence="7" key="1">
    <citation type="submission" date="2017-03" db="EMBL/GenBank/DDBJ databases">
        <title>Genomes of endolithic fungi from Antarctica.</title>
        <authorList>
            <person name="Coleine C."/>
            <person name="Masonjones S."/>
            <person name="Stajich J.E."/>
        </authorList>
    </citation>
    <scope>NUCLEOTIDE SEQUENCE [LARGE SCALE GENOMIC DNA]</scope>
    <source>
        <strain evidence="7">CCFEE 5527</strain>
    </source>
</reference>
<dbReference type="Proteomes" id="UP000192596">
    <property type="component" value="Unassembled WGS sequence"/>
</dbReference>
<comment type="caution">
    <text evidence="6">The sequence shown here is derived from an EMBL/GenBank/DDBJ whole genome shotgun (WGS) entry which is preliminary data.</text>
</comment>
<dbReference type="SUPFAM" id="SSF103473">
    <property type="entry name" value="MFS general substrate transporter"/>
    <property type="match status" value="2"/>
</dbReference>
<keyword evidence="7" id="KW-1185">Reference proteome</keyword>
<feature type="transmembrane region" description="Helical" evidence="5">
    <location>
        <begin position="514"/>
        <end position="533"/>
    </location>
</feature>
<comment type="subcellular location">
    <subcellularLocation>
        <location evidence="1">Membrane</location>
        <topology evidence="1">Multi-pass membrane protein</topology>
    </subcellularLocation>
</comment>
<evidence type="ECO:0008006" key="8">
    <source>
        <dbReference type="Google" id="ProtNLM"/>
    </source>
</evidence>
<dbReference type="GO" id="GO:0016020">
    <property type="term" value="C:membrane"/>
    <property type="evidence" value="ECO:0007669"/>
    <property type="project" value="UniProtKB-SubCell"/>
</dbReference>
<accession>A0A1V8T540</accession>
<feature type="transmembrane region" description="Helical" evidence="5">
    <location>
        <begin position="157"/>
        <end position="181"/>
    </location>
</feature>
<evidence type="ECO:0000256" key="3">
    <source>
        <dbReference type="ARBA" id="ARBA00022989"/>
    </source>
</evidence>
<organism evidence="6 7">
    <name type="scientific">Cryoendolithus antarcticus</name>
    <dbReference type="NCBI Taxonomy" id="1507870"/>
    <lineage>
        <taxon>Eukaryota</taxon>
        <taxon>Fungi</taxon>
        <taxon>Dikarya</taxon>
        <taxon>Ascomycota</taxon>
        <taxon>Pezizomycotina</taxon>
        <taxon>Dothideomycetes</taxon>
        <taxon>Dothideomycetidae</taxon>
        <taxon>Cladosporiales</taxon>
        <taxon>Cladosporiaceae</taxon>
        <taxon>Cryoendolithus</taxon>
    </lineage>
</organism>
<evidence type="ECO:0000256" key="1">
    <source>
        <dbReference type="ARBA" id="ARBA00004141"/>
    </source>
</evidence>
<evidence type="ECO:0000256" key="5">
    <source>
        <dbReference type="SAM" id="Phobius"/>
    </source>
</evidence>
<feature type="transmembrane region" description="Helical" evidence="5">
    <location>
        <begin position="42"/>
        <end position="68"/>
    </location>
</feature>
<feature type="transmembrane region" description="Helical" evidence="5">
    <location>
        <begin position="226"/>
        <end position="248"/>
    </location>
</feature>
<gene>
    <name evidence="6" type="ORF">B0A48_08316</name>
</gene>
<name>A0A1V8T540_9PEZI</name>
<dbReference type="InParanoid" id="A0A1V8T540"/>
<evidence type="ECO:0000256" key="4">
    <source>
        <dbReference type="ARBA" id="ARBA00023136"/>
    </source>
</evidence>
<dbReference type="Gene3D" id="1.20.1250.20">
    <property type="entry name" value="MFS general substrate transporter like domains"/>
    <property type="match status" value="2"/>
</dbReference>
<dbReference type="InterPro" id="IPR036259">
    <property type="entry name" value="MFS_trans_sf"/>
</dbReference>
<feature type="transmembrane region" description="Helical" evidence="5">
    <location>
        <begin position="202"/>
        <end position="220"/>
    </location>
</feature>
<feature type="transmembrane region" description="Helical" evidence="5">
    <location>
        <begin position="423"/>
        <end position="441"/>
    </location>
</feature>
<dbReference type="OrthoDB" id="5204190at2759"/>
<dbReference type="AlphaFoldDB" id="A0A1V8T540"/>
<feature type="transmembrane region" description="Helical" evidence="5">
    <location>
        <begin position="489"/>
        <end position="508"/>
    </location>
</feature>
<sequence length="553" mass="59141">MTTETSNPPPSKASSITAVAPSEDTPLLGHRPEAPRIWPKSVIWFVLFTAFLVSLSFGITQVPLIYVFGVMTCDDYFKSHPEPGPGLPRCQNHAIEASTARAVALLGASTTLFGVINLFFTGWTIKVWGLKKALLITVFWPAVRLIVQTIGVETGAAPGIIIIQCSQILTMVGGPAGYLLALNSFAAEVVEPAERTATLGRLTGFSLFGTAIGFLLGGIISDAGGIVAPFRVAIGAFLLCTLYVLLALPSVPLNKALAAKTSKSLSTFFDPLKMFVPRKWQLPSGKVQREFGTLIVGIGVFLGILATGYIPVLLQMYATDAFQFTANHNGWLISINCLIRGLFLTLAFPTIISTGRKWLDARHDRKQQAKGHQRSSSTISAKDIETLRSSFPAPHTNSSPMPPVPQISATDEPKESFAFDLHYIKFSLFADGVITALATFITKPWHVYLFAAVVPLAAGAGSAAKGTILQMCEPERRADALGAISLVEMLARLSTTGLFGLIFSAFAAEGKSGYTFAVNGAFALVAFGVTLFARFPPEGAVRYAESGDAEDES</sequence>
<dbReference type="Pfam" id="PF07690">
    <property type="entry name" value="MFS_1"/>
    <property type="match status" value="1"/>
</dbReference>
<dbReference type="PANTHER" id="PTHR23507:SF13">
    <property type="entry name" value="MFS GENERAL SUBSTRATE TRANSPORTER"/>
    <property type="match status" value="1"/>
</dbReference>
<evidence type="ECO:0000256" key="2">
    <source>
        <dbReference type="ARBA" id="ARBA00022692"/>
    </source>
</evidence>
<keyword evidence="3 5" id="KW-1133">Transmembrane helix</keyword>
<proteinExistence type="predicted"/>
<dbReference type="STRING" id="1507870.A0A1V8T540"/>
<keyword evidence="2 5" id="KW-0812">Transmembrane</keyword>